<dbReference type="Pfam" id="PF06938">
    <property type="entry name" value="DUF1285_N"/>
    <property type="match status" value="1"/>
</dbReference>
<dbReference type="AlphaFoldDB" id="A0A432Z163"/>
<feature type="domain" description="DUF1285" evidence="2">
    <location>
        <begin position="83"/>
        <end position="171"/>
    </location>
</feature>
<sequence length="175" mass="19909">MSLNRLVSELEKHQHAPTELWDPPYCGEIPIHIAANGDWFYQGSQIKRQALVKLFASVLVVEEGEYFLVTPAEKVKITVEDTPFVIVDWQQLKQDGQQLLLLTTNIGDTLVLSSEHPLTMKEGVPYIVMQRGLTARVHRNVFYQWVSHAQSRTVDGQEQWYLSSAGETFVLGNVE</sequence>
<dbReference type="Gene3D" id="3.10.540.10">
    <property type="entry name" value="duf1285 like domain"/>
    <property type="match status" value="1"/>
</dbReference>
<evidence type="ECO:0000313" key="4">
    <source>
        <dbReference type="Proteomes" id="UP000288058"/>
    </source>
</evidence>
<dbReference type="EMBL" id="PIQC01000003">
    <property type="protein sequence ID" value="RUO71626.1"/>
    <property type="molecule type" value="Genomic_DNA"/>
</dbReference>
<evidence type="ECO:0000313" key="3">
    <source>
        <dbReference type="EMBL" id="RUO71626.1"/>
    </source>
</evidence>
<dbReference type="InterPro" id="IPR010707">
    <property type="entry name" value="DUF1285"/>
</dbReference>
<dbReference type="PIRSF" id="PIRSF029557">
    <property type="entry name" value="UCP029557"/>
    <property type="match status" value="1"/>
</dbReference>
<comment type="caution">
    <text evidence="3">The sequence shown here is derived from an EMBL/GenBank/DDBJ whole genome shotgun (WGS) entry which is preliminary data.</text>
</comment>
<dbReference type="Gene3D" id="2.30.270.10">
    <property type="entry name" value="duf1285 protein"/>
    <property type="match status" value="1"/>
</dbReference>
<dbReference type="RefSeq" id="WP_126780383.1">
    <property type="nucleotide sequence ID" value="NZ_PIQC01000003.1"/>
</dbReference>
<keyword evidence="4" id="KW-1185">Reference proteome</keyword>
<evidence type="ECO:0000259" key="2">
    <source>
        <dbReference type="Pfam" id="PF21028"/>
    </source>
</evidence>
<dbReference type="OrthoDB" id="3078366at2"/>
<dbReference type="InterPro" id="IPR048342">
    <property type="entry name" value="DUF1285_C"/>
</dbReference>
<dbReference type="InterPro" id="IPR048341">
    <property type="entry name" value="DUF1285_N"/>
</dbReference>
<evidence type="ECO:0000259" key="1">
    <source>
        <dbReference type="Pfam" id="PF06938"/>
    </source>
</evidence>
<dbReference type="Pfam" id="PF21028">
    <property type="entry name" value="DUF1285_C"/>
    <property type="match status" value="1"/>
</dbReference>
<protein>
    <submittedName>
        <fullName evidence="3">DUF1285 domain-containing protein</fullName>
    </submittedName>
</protein>
<accession>A0A432Z163</accession>
<feature type="domain" description="DUF1285" evidence="1">
    <location>
        <begin position="16"/>
        <end position="82"/>
    </location>
</feature>
<reference evidence="4" key="1">
    <citation type="journal article" date="2018" name="Front. Microbiol.">
        <title>Genome-Based Analysis Reveals the Taxonomy and Diversity of the Family Idiomarinaceae.</title>
        <authorList>
            <person name="Liu Y."/>
            <person name="Lai Q."/>
            <person name="Shao Z."/>
        </authorList>
    </citation>
    <scope>NUCLEOTIDE SEQUENCE [LARGE SCALE GENOMIC DNA]</scope>
    <source>
        <strain evidence="4">R22</strain>
    </source>
</reference>
<gene>
    <name evidence="3" type="ORF">CWI78_03675</name>
</gene>
<dbReference type="InterPro" id="IPR023361">
    <property type="entry name" value="DUF1285_beta_roll_sf"/>
</dbReference>
<organism evidence="3 4">
    <name type="scientific">Idiomarina ramblicola</name>
    <dbReference type="NCBI Taxonomy" id="263724"/>
    <lineage>
        <taxon>Bacteria</taxon>
        <taxon>Pseudomonadati</taxon>
        <taxon>Pseudomonadota</taxon>
        <taxon>Gammaproteobacteria</taxon>
        <taxon>Alteromonadales</taxon>
        <taxon>Idiomarinaceae</taxon>
        <taxon>Idiomarina</taxon>
    </lineage>
</organism>
<dbReference type="Proteomes" id="UP000288058">
    <property type="component" value="Unassembled WGS sequence"/>
</dbReference>
<name>A0A432Z163_9GAMM</name>
<proteinExistence type="predicted"/>